<dbReference type="Pfam" id="PF00084">
    <property type="entry name" value="Sushi"/>
    <property type="match status" value="1"/>
</dbReference>
<dbReference type="PROSITE" id="PS50041">
    <property type="entry name" value="C_TYPE_LECTIN_2"/>
    <property type="match status" value="1"/>
</dbReference>
<feature type="disulfide bond" evidence="19">
    <location>
        <begin position="206"/>
        <end position="227"/>
    </location>
</feature>
<feature type="region of interest" description="Disordered" evidence="20">
    <location>
        <begin position="465"/>
        <end position="536"/>
    </location>
</feature>
<dbReference type="SMART" id="SM00409">
    <property type="entry name" value="IG"/>
    <property type="match status" value="1"/>
</dbReference>
<dbReference type="InterPro" id="IPR018378">
    <property type="entry name" value="C-type_lectin_CS"/>
</dbReference>
<dbReference type="CDD" id="cd00054">
    <property type="entry name" value="EGF_CA"/>
    <property type="match status" value="2"/>
</dbReference>
<dbReference type="GO" id="GO:0045202">
    <property type="term" value="C:synapse"/>
    <property type="evidence" value="ECO:0007669"/>
    <property type="project" value="TreeGrafter"/>
</dbReference>
<dbReference type="FunFam" id="2.60.40.10:FF:000571">
    <property type="entry name" value="Neurocan core protein"/>
    <property type="match status" value="1"/>
</dbReference>
<feature type="compositionally biased region" description="Polar residues" evidence="20">
    <location>
        <begin position="465"/>
        <end position="474"/>
    </location>
</feature>
<keyword evidence="13" id="KW-0393">Immunoglobulin domain</keyword>
<feature type="compositionally biased region" description="Polar residues" evidence="20">
    <location>
        <begin position="495"/>
        <end position="507"/>
    </location>
</feature>
<dbReference type="Pfam" id="PF00193">
    <property type="entry name" value="Xlink"/>
    <property type="match status" value="2"/>
</dbReference>
<keyword evidence="5 21" id="KW-0732">Signal</keyword>
<dbReference type="InterPro" id="IPR001881">
    <property type="entry name" value="EGF-like_Ca-bd_dom"/>
</dbReference>
<dbReference type="Gene3D" id="3.10.100.10">
    <property type="entry name" value="Mannose-Binding Protein A, subunit A"/>
    <property type="match status" value="3"/>
</dbReference>
<feature type="domain" description="Sushi" evidence="25">
    <location>
        <begin position="1201"/>
        <end position="1261"/>
    </location>
</feature>
<dbReference type="PRINTS" id="PR01265">
    <property type="entry name" value="LINKMODULE"/>
</dbReference>
<feature type="domain" description="Ig-like" evidence="24">
    <location>
        <begin position="20"/>
        <end position="158"/>
    </location>
</feature>
<evidence type="ECO:0000256" key="12">
    <source>
        <dbReference type="ARBA" id="ARBA00023180"/>
    </source>
</evidence>
<evidence type="ECO:0000256" key="17">
    <source>
        <dbReference type="PROSITE-ProRule" id="PRU00076"/>
    </source>
</evidence>
<evidence type="ECO:0000259" key="24">
    <source>
        <dbReference type="PROSITE" id="PS50835"/>
    </source>
</evidence>
<dbReference type="InterPro" id="IPR001304">
    <property type="entry name" value="C-type_lectin-like"/>
</dbReference>
<dbReference type="PROSITE" id="PS00010">
    <property type="entry name" value="ASX_HYDROXYL"/>
    <property type="match status" value="1"/>
</dbReference>
<dbReference type="SMART" id="SM00179">
    <property type="entry name" value="EGF_CA"/>
    <property type="match status" value="2"/>
</dbReference>
<feature type="chain" id="PRO_5034843673" description="Neurocan core protein" evidence="21">
    <location>
        <begin position="26"/>
        <end position="1310"/>
    </location>
</feature>
<dbReference type="GO" id="GO:0005615">
    <property type="term" value="C:extracellular space"/>
    <property type="evidence" value="ECO:0007669"/>
    <property type="project" value="TreeGrafter"/>
</dbReference>
<evidence type="ECO:0000259" key="23">
    <source>
        <dbReference type="PROSITE" id="PS50041"/>
    </source>
</evidence>
<dbReference type="PROSITE" id="PS50923">
    <property type="entry name" value="SUSHI"/>
    <property type="match status" value="1"/>
</dbReference>
<dbReference type="Ensembl" id="ENSABRT00000004937.1">
    <property type="protein sequence ID" value="ENSABRP00000003415.1"/>
    <property type="gene ID" value="ENSABRG00000003206.1"/>
</dbReference>
<dbReference type="InterPro" id="IPR018097">
    <property type="entry name" value="EGF_Ca-bd_CS"/>
</dbReference>
<dbReference type="Pfam" id="PF00008">
    <property type="entry name" value="EGF"/>
    <property type="match status" value="1"/>
</dbReference>
<dbReference type="PANTHER" id="PTHR22804">
    <property type="entry name" value="AGGRECAN/VERSICAN PROTEOGLYCAN"/>
    <property type="match status" value="1"/>
</dbReference>
<dbReference type="Pfam" id="PF00059">
    <property type="entry name" value="Lectin_C"/>
    <property type="match status" value="1"/>
</dbReference>
<evidence type="ECO:0000256" key="8">
    <source>
        <dbReference type="ARBA" id="ARBA00022837"/>
    </source>
</evidence>
<dbReference type="SMART" id="SM00034">
    <property type="entry name" value="CLECT"/>
    <property type="match status" value="1"/>
</dbReference>
<feature type="disulfide bond" evidence="17">
    <location>
        <begin position="1022"/>
        <end position="1031"/>
    </location>
</feature>
<comment type="subcellular location">
    <subcellularLocation>
        <location evidence="1">Secreted</location>
    </subcellularLocation>
</comment>
<dbReference type="Gene3D" id="2.60.40.10">
    <property type="entry name" value="Immunoglobulins"/>
    <property type="match status" value="1"/>
</dbReference>
<evidence type="ECO:0000313" key="27">
    <source>
        <dbReference type="Ensembl" id="ENSABRP00000003415.1"/>
    </source>
</evidence>
<dbReference type="PROSITE" id="PS01187">
    <property type="entry name" value="EGF_CA"/>
    <property type="match status" value="1"/>
</dbReference>
<evidence type="ECO:0000256" key="18">
    <source>
        <dbReference type="PROSITE-ProRule" id="PRU00302"/>
    </source>
</evidence>
<evidence type="ECO:0000259" key="25">
    <source>
        <dbReference type="PROSITE" id="PS50923"/>
    </source>
</evidence>
<evidence type="ECO:0000256" key="3">
    <source>
        <dbReference type="ARBA" id="ARBA00022536"/>
    </source>
</evidence>
<reference evidence="27" key="1">
    <citation type="submission" date="2025-08" db="UniProtKB">
        <authorList>
            <consortium name="Ensembl"/>
        </authorList>
    </citation>
    <scope>IDENTIFICATION</scope>
</reference>
<keyword evidence="28" id="KW-1185">Reference proteome</keyword>
<comment type="caution">
    <text evidence="17">Lacks conserved residue(s) required for the propagation of feature annotation.</text>
</comment>
<evidence type="ECO:0000256" key="16">
    <source>
        <dbReference type="ARBA" id="ARBA00075743"/>
    </source>
</evidence>
<evidence type="ECO:0000256" key="1">
    <source>
        <dbReference type="ARBA" id="ARBA00004613"/>
    </source>
</evidence>
<dbReference type="InterPro" id="IPR035976">
    <property type="entry name" value="Sushi/SCR/CCP_sf"/>
</dbReference>
<dbReference type="InterPro" id="IPR000742">
    <property type="entry name" value="EGF"/>
</dbReference>
<dbReference type="GO" id="GO:0007155">
    <property type="term" value="P:cell adhesion"/>
    <property type="evidence" value="ECO:0007669"/>
    <property type="project" value="UniProtKB-KW"/>
</dbReference>
<dbReference type="InterPro" id="IPR000538">
    <property type="entry name" value="Link_dom"/>
</dbReference>
<evidence type="ECO:0000256" key="4">
    <source>
        <dbReference type="ARBA" id="ARBA00022659"/>
    </source>
</evidence>
<dbReference type="Gene3D" id="2.10.70.10">
    <property type="entry name" value="Complement Module, domain 1"/>
    <property type="match status" value="1"/>
</dbReference>
<keyword evidence="7" id="KW-0677">Repeat</keyword>
<feature type="disulfide bond" evidence="18">
    <location>
        <begin position="1232"/>
        <end position="1259"/>
    </location>
</feature>
<keyword evidence="3 17" id="KW-0245">EGF-like domain</keyword>
<dbReference type="CDD" id="cd00033">
    <property type="entry name" value="CCP"/>
    <property type="match status" value="1"/>
</dbReference>
<feature type="domain" description="Link" evidence="26">
    <location>
        <begin position="261"/>
        <end position="357"/>
    </location>
</feature>
<keyword evidence="4 18" id="KW-0768">Sushi</keyword>
<evidence type="ECO:0000256" key="6">
    <source>
        <dbReference type="ARBA" id="ARBA00022734"/>
    </source>
</evidence>
<evidence type="ECO:0000313" key="28">
    <source>
        <dbReference type="Proteomes" id="UP000694426"/>
    </source>
</evidence>
<keyword evidence="12" id="KW-0325">Glycoprotein</keyword>
<dbReference type="Pfam" id="PF07686">
    <property type="entry name" value="V-set"/>
    <property type="match status" value="1"/>
</dbReference>
<evidence type="ECO:0000256" key="21">
    <source>
        <dbReference type="SAM" id="SignalP"/>
    </source>
</evidence>
<dbReference type="PROSITE" id="PS00615">
    <property type="entry name" value="C_TYPE_LECTIN_1"/>
    <property type="match status" value="1"/>
</dbReference>
<dbReference type="GO" id="GO:0001501">
    <property type="term" value="P:skeletal system development"/>
    <property type="evidence" value="ECO:0007669"/>
    <property type="project" value="TreeGrafter"/>
</dbReference>
<dbReference type="InterPro" id="IPR036179">
    <property type="entry name" value="Ig-like_dom_sf"/>
</dbReference>
<dbReference type="InterPro" id="IPR003599">
    <property type="entry name" value="Ig_sub"/>
</dbReference>
<dbReference type="SUPFAM" id="SSF57196">
    <property type="entry name" value="EGF/Laminin"/>
    <property type="match status" value="1"/>
</dbReference>
<evidence type="ECO:0000256" key="5">
    <source>
        <dbReference type="ARBA" id="ARBA00022729"/>
    </source>
</evidence>
<dbReference type="GO" id="GO:0030246">
    <property type="term" value="F:carbohydrate binding"/>
    <property type="evidence" value="ECO:0007669"/>
    <property type="project" value="UniProtKB-KW"/>
</dbReference>
<sequence>MVQVMGDAGYWILLGLSLLPIAVLGSQDDGKVIHINRVQHQAVRAGLGEPVALPCLFLLQPSASLGPNEPPDPPRVKWSKVRSATGQREDVPILVAKDNAVKVVKAYEGRVSLPGYPRDRYNATLLLRAARASDAGLYRCEVVAGIDDEQDLLPLEVTGVVFHYRPAGERYALTFAAAQRACLDNSAVIASPQHLQAAFEDGYDNCDAGWLADQSVRYPITLSRPGCYGDRNSLPGVRSYGQRDPGEAYDVYCYARELQGKVFYATAPGRFTLQGARRHCRARGASLATTGQLYLAWRDGLDQCDPGWLADGSVRYPIRVPRRKCGGEASGVRTLYQFPNRTGFPQPASKFDAYCYKAHAGQKEQELPTPDPPGSDNVLVEHEEEREDPATSGDTPRVGLLPQPGAAGPGEDEDEQLRAVSSSVATWRGDIPGANGTALPPATTSSPAWPHEDEALNVVDQAPVSTWQDPASSSPAPPVQEAPGPEEPPVALLPRSQSPAQEVTSSPTAPPGLGTVPGTAAETPSTLLGSSRAPKRSSYAGLNGRYFQLQRQMAGDPTVAGDPMVSGDPTVAGDPVGTVTHAPILALEVKGPAANAVEMWSIAHTGAESPPGGGSYPLSNEVEDEIGHKLLAPATAPVPPSPRDSPQWSPRTAPRGPGGAARPSLPPSPPTPAAPHGASDHQDVIAVGAPPRGPSARGDSPWLPADATEDFSGDTPPKEDGNPVPPRPPLPPAPLVADFPETSPQPGGDGSGALGEGSLERQRKAVTFLHLPMGVPGTTVAASPHPHQGGQSPTAPQGAPEMGAEPGHEHAAGYGDAGTGTAEPRDEAAVTPVARDVPSPSPTAGEVTPRAGSEWPAEGTGEAEDGSTGAPRPVSPTAPELEGAEHLLHPPAPRQPPSPSEEDTSGEAKREDPPTLASRPTAPTDTPWPSPTAPHPWVPEVPGSPSAEPLFEPSTTGGPGGAPLLDADSGSGEEPLLEERELLAWTGTGNTSRHAPADPCQNNPCLHGGTCHANGSVCSCSCAQGFTGENCEIDIDDCLSSPCQNGGTCIDEVNSFVCLCLPSYGGSRCEKDTEGCDHNWHKFQGHCYRYFARRRSWEDAERDCRRRAGHLTSIHSQEEHGFINSFGHENTWIGLNDRIVEQDFQWTDNTGLQYENWRENQPDNFFAGGEDCVVLVSHEIGKWNDVPCNYNLPYICKKGTVLCGPPPEVENAFAVGKKKEKYSIHSSVRYQCEEGFTQRHIPTIKCHSNGKWDRPKILCTKPRRSHRARRHHRHRHSHPHHQHHHHKPRKERRKHRKHLRLDWMEEGHYF</sequence>
<dbReference type="PROSITE" id="PS01241">
    <property type="entry name" value="LINK_1"/>
    <property type="match status" value="1"/>
</dbReference>
<feature type="compositionally biased region" description="Pro residues" evidence="20">
    <location>
        <begin position="723"/>
        <end position="734"/>
    </location>
</feature>
<dbReference type="SUPFAM" id="SSF56436">
    <property type="entry name" value="C-type lectin-like"/>
    <property type="match status" value="3"/>
</dbReference>
<dbReference type="FunFam" id="2.10.70.10:FF:000003">
    <property type="entry name" value="Versican core protein"/>
    <property type="match status" value="1"/>
</dbReference>
<evidence type="ECO:0000256" key="19">
    <source>
        <dbReference type="PROSITE-ProRule" id="PRU00323"/>
    </source>
</evidence>
<organism evidence="27 28">
    <name type="scientific">Anser brachyrhynchus</name>
    <name type="common">Pink-footed goose</name>
    <dbReference type="NCBI Taxonomy" id="132585"/>
    <lineage>
        <taxon>Eukaryota</taxon>
        <taxon>Metazoa</taxon>
        <taxon>Chordata</taxon>
        <taxon>Craniata</taxon>
        <taxon>Vertebrata</taxon>
        <taxon>Euteleostomi</taxon>
        <taxon>Archelosauria</taxon>
        <taxon>Archosauria</taxon>
        <taxon>Dinosauria</taxon>
        <taxon>Saurischia</taxon>
        <taxon>Theropoda</taxon>
        <taxon>Coelurosauria</taxon>
        <taxon>Aves</taxon>
        <taxon>Neognathae</taxon>
        <taxon>Galloanserae</taxon>
        <taxon>Anseriformes</taxon>
        <taxon>Anatidae</taxon>
        <taxon>Anserinae</taxon>
        <taxon>Anser</taxon>
    </lineage>
</organism>
<feature type="disulfide bond" evidence="17">
    <location>
        <begin position="1060"/>
        <end position="1069"/>
    </location>
</feature>
<comment type="function">
    <text evidence="14">May modulate neuronal adhesion and neurite growth during development by binding to neural cell adhesion molecules (NG-CAM and N-CAM). Chondroitin sulfate proteoglycan; binds to hyaluronic acid.</text>
</comment>
<dbReference type="PANTHER" id="PTHR22804:SF24">
    <property type="entry name" value="NEUROCAN CORE PROTEIN"/>
    <property type="match status" value="1"/>
</dbReference>
<dbReference type="Proteomes" id="UP000694426">
    <property type="component" value="Unplaced"/>
</dbReference>
<dbReference type="GO" id="GO:0005540">
    <property type="term" value="F:hyaluronic acid binding"/>
    <property type="evidence" value="ECO:0007669"/>
    <property type="project" value="InterPro"/>
</dbReference>
<evidence type="ECO:0000256" key="15">
    <source>
        <dbReference type="ARBA" id="ARBA00073685"/>
    </source>
</evidence>
<evidence type="ECO:0000256" key="14">
    <source>
        <dbReference type="ARBA" id="ARBA00059308"/>
    </source>
</evidence>
<dbReference type="PROSITE" id="PS50963">
    <property type="entry name" value="LINK_2"/>
    <property type="match status" value="2"/>
</dbReference>
<keyword evidence="9" id="KW-0130">Cell adhesion</keyword>
<protein>
    <recommendedName>
        <fullName evidence="15">Neurocan core protein</fullName>
    </recommendedName>
    <alternativeName>
        <fullName evidence="16">Chondroitin sulfate proteoglycan 3</fullName>
    </alternativeName>
</protein>
<feature type="compositionally biased region" description="Pro residues" evidence="20">
    <location>
        <begin position="926"/>
        <end position="939"/>
    </location>
</feature>
<dbReference type="InterPro" id="IPR013106">
    <property type="entry name" value="Ig_V-set"/>
</dbReference>
<evidence type="ECO:0000256" key="20">
    <source>
        <dbReference type="SAM" id="MobiDB-lite"/>
    </source>
</evidence>
<dbReference type="CDD" id="cd03517">
    <property type="entry name" value="Link_domain_CSPGs_modules_1_3"/>
    <property type="match status" value="1"/>
</dbReference>
<evidence type="ECO:0000256" key="13">
    <source>
        <dbReference type="ARBA" id="ARBA00023319"/>
    </source>
</evidence>
<keyword evidence="2" id="KW-0964">Secreted</keyword>
<evidence type="ECO:0000256" key="10">
    <source>
        <dbReference type="ARBA" id="ARBA00022974"/>
    </source>
</evidence>
<feature type="domain" description="EGF-like" evidence="22">
    <location>
        <begin position="1034"/>
        <end position="1070"/>
    </location>
</feature>
<dbReference type="GO" id="GO:0010001">
    <property type="term" value="P:glial cell differentiation"/>
    <property type="evidence" value="ECO:0007669"/>
    <property type="project" value="TreeGrafter"/>
</dbReference>
<dbReference type="SMART" id="SM00445">
    <property type="entry name" value="LINK"/>
    <property type="match status" value="2"/>
</dbReference>
<feature type="region of interest" description="Disordered" evidence="20">
    <location>
        <begin position="362"/>
        <end position="450"/>
    </location>
</feature>
<evidence type="ECO:0000256" key="9">
    <source>
        <dbReference type="ARBA" id="ARBA00022889"/>
    </source>
</evidence>
<dbReference type="FunFam" id="2.10.25.10:FF:000012">
    <property type="entry name" value="Delta-like protein"/>
    <property type="match status" value="1"/>
</dbReference>
<dbReference type="FunFam" id="3.10.100.10:FF:000002">
    <property type="entry name" value="Hyaluronan proteoglycan link protein 1"/>
    <property type="match status" value="1"/>
</dbReference>
<dbReference type="GeneTree" id="ENSGT00940000158649"/>
<feature type="region of interest" description="Disordered" evidence="20">
    <location>
        <begin position="633"/>
        <end position="975"/>
    </location>
</feature>
<dbReference type="InterPro" id="IPR016187">
    <property type="entry name" value="CTDL_fold"/>
</dbReference>
<feature type="compositionally biased region" description="Pro residues" evidence="20">
    <location>
        <begin position="890"/>
        <end position="899"/>
    </location>
</feature>
<evidence type="ECO:0000259" key="22">
    <source>
        <dbReference type="PROSITE" id="PS50026"/>
    </source>
</evidence>
<feature type="region of interest" description="Disordered" evidence="20">
    <location>
        <begin position="1262"/>
        <end position="1296"/>
    </location>
</feature>
<dbReference type="InterPro" id="IPR016186">
    <property type="entry name" value="C-type_lectin-like/link_sf"/>
</dbReference>
<reference evidence="27" key="2">
    <citation type="submission" date="2025-09" db="UniProtKB">
        <authorList>
            <consortium name="Ensembl"/>
        </authorList>
    </citation>
    <scope>IDENTIFICATION</scope>
</reference>
<dbReference type="PROSITE" id="PS00022">
    <property type="entry name" value="EGF_1"/>
    <property type="match status" value="2"/>
</dbReference>
<gene>
    <name evidence="27" type="primary">NCAN</name>
</gene>
<dbReference type="SUPFAM" id="SSF48726">
    <property type="entry name" value="Immunoglobulin"/>
    <property type="match status" value="1"/>
</dbReference>
<dbReference type="GO" id="GO:0007417">
    <property type="term" value="P:central nervous system development"/>
    <property type="evidence" value="ECO:0007669"/>
    <property type="project" value="TreeGrafter"/>
</dbReference>
<dbReference type="PROSITE" id="PS50026">
    <property type="entry name" value="EGF_3"/>
    <property type="match status" value="2"/>
</dbReference>
<evidence type="ECO:0000259" key="26">
    <source>
        <dbReference type="PROSITE" id="PS50963"/>
    </source>
</evidence>
<feature type="domain" description="EGF-like" evidence="22">
    <location>
        <begin position="996"/>
        <end position="1032"/>
    </location>
</feature>
<dbReference type="SUPFAM" id="SSF57535">
    <property type="entry name" value="Complement control module/SCR domain"/>
    <property type="match status" value="1"/>
</dbReference>
<feature type="compositionally biased region" description="Pro residues" evidence="20">
    <location>
        <begin position="664"/>
        <end position="673"/>
    </location>
</feature>
<evidence type="ECO:0000256" key="11">
    <source>
        <dbReference type="ARBA" id="ARBA00023157"/>
    </source>
</evidence>
<dbReference type="InterPro" id="IPR000152">
    <property type="entry name" value="EGF-type_Asp/Asn_hydroxyl_site"/>
</dbReference>
<dbReference type="FunFam" id="3.10.100.10:FF:000011">
    <property type="entry name" value="Aggrecan core protein"/>
    <property type="match status" value="1"/>
</dbReference>
<name>A0A8B9BF88_9AVES</name>
<dbReference type="Gene3D" id="2.10.25.10">
    <property type="entry name" value="Laminin"/>
    <property type="match status" value="2"/>
</dbReference>
<keyword evidence="6" id="KW-0430">Lectin</keyword>
<keyword evidence="8" id="KW-0106">Calcium</keyword>
<dbReference type="InterPro" id="IPR000436">
    <property type="entry name" value="Sushi_SCR_CCP_dom"/>
</dbReference>
<dbReference type="CDD" id="cd03520">
    <property type="entry name" value="Link_domain_CSPGs_modules_2_4"/>
    <property type="match status" value="1"/>
</dbReference>
<dbReference type="SMART" id="SM00032">
    <property type="entry name" value="CCP"/>
    <property type="match status" value="1"/>
</dbReference>
<dbReference type="FunFam" id="3.10.100.10:FF:000003">
    <property type="entry name" value="Versican core protein"/>
    <property type="match status" value="1"/>
</dbReference>
<keyword evidence="11 17" id="KW-1015">Disulfide bond</keyword>
<dbReference type="FunFam" id="2.10.25.10:FF:000006">
    <property type="entry name" value="Versican core protein-like isoform 1"/>
    <property type="match status" value="1"/>
</dbReference>
<evidence type="ECO:0000256" key="7">
    <source>
        <dbReference type="ARBA" id="ARBA00022737"/>
    </source>
</evidence>
<dbReference type="PROSITE" id="PS01186">
    <property type="entry name" value="EGF_2"/>
    <property type="match status" value="1"/>
</dbReference>
<feature type="disulfide bond" evidence="19">
    <location>
        <begin position="304"/>
        <end position="325"/>
    </location>
</feature>
<feature type="domain" description="C-type lectin" evidence="23">
    <location>
        <begin position="1083"/>
        <end position="1197"/>
    </location>
</feature>
<dbReference type="SMART" id="SM00181">
    <property type="entry name" value="EGF"/>
    <property type="match status" value="2"/>
</dbReference>
<dbReference type="GO" id="GO:0072534">
    <property type="term" value="C:perineuronal net"/>
    <property type="evidence" value="ECO:0007669"/>
    <property type="project" value="TreeGrafter"/>
</dbReference>
<dbReference type="InterPro" id="IPR050691">
    <property type="entry name" value="Hyaluronan_bind_Proteoglycan"/>
</dbReference>
<dbReference type="GO" id="GO:0002052">
    <property type="term" value="P:positive regulation of neuroblast proliferation"/>
    <property type="evidence" value="ECO:0007669"/>
    <property type="project" value="TreeGrafter"/>
</dbReference>
<dbReference type="InterPro" id="IPR013783">
    <property type="entry name" value="Ig-like_fold"/>
</dbReference>
<dbReference type="PROSITE" id="PS50835">
    <property type="entry name" value="IG_LIKE"/>
    <property type="match status" value="1"/>
</dbReference>
<feature type="domain" description="Link" evidence="26">
    <location>
        <begin position="160"/>
        <end position="255"/>
    </location>
</feature>
<dbReference type="InterPro" id="IPR007110">
    <property type="entry name" value="Ig-like_dom"/>
</dbReference>
<evidence type="ECO:0000256" key="2">
    <source>
        <dbReference type="ARBA" id="ARBA00022525"/>
    </source>
</evidence>
<feature type="compositionally biased region" description="Pro residues" evidence="20">
    <location>
        <begin position="475"/>
        <end position="488"/>
    </location>
</feature>
<accession>A0A8B9BF88</accession>
<feature type="compositionally biased region" description="Low complexity" evidence="20">
    <location>
        <begin position="649"/>
        <end position="663"/>
    </location>
</feature>
<proteinExistence type="predicted"/>
<feature type="disulfide bond" evidence="18">
    <location>
        <begin position="1203"/>
        <end position="1246"/>
    </location>
</feature>
<feature type="signal peptide" evidence="21">
    <location>
        <begin position="1"/>
        <end position="25"/>
    </location>
</feature>
<dbReference type="GO" id="GO:0005509">
    <property type="term" value="F:calcium ion binding"/>
    <property type="evidence" value="ECO:0007669"/>
    <property type="project" value="InterPro"/>
</dbReference>
<keyword evidence="10" id="KW-0654">Proteoglycan</keyword>